<dbReference type="SUPFAM" id="SSF111331">
    <property type="entry name" value="NAD kinase/diacylglycerol kinase-like"/>
    <property type="match status" value="1"/>
</dbReference>
<dbReference type="NCBIfam" id="TIGR00147">
    <property type="entry name" value="YegS/Rv2252/BmrU family lipid kinase"/>
    <property type="match status" value="1"/>
</dbReference>
<dbReference type="Proteomes" id="UP000539710">
    <property type="component" value="Unassembled WGS sequence"/>
</dbReference>
<dbReference type="EMBL" id="CP059472">
    <property type="protein sequence ID" value="QMS98400.1"/>
    <property type="molecule type" value="Genomic_DNA"/>
</dbReference>
<name>A0A7D7LPJ6_9FLAO</name>
<dbReference type="PANTHER" id="PTHR12358">
    <property type="entry name" value="SPHINGOSINE KINASE"/>
    <property type="match status" value="1"/>
</dbReference>
<keyword evidence="1" id="KW-0808">Transferase</keyword>
<dbReference type="InterPro" id="IPR016064">
    <property type="entry name" value="NAD/diacylglycerol_kinase_sf"/>
</dbReference>
<keyword evidence="2" id="KW-0547">Nucleotide-binding</keyword>
<reference evidence="8" key="2">
    <citation type="submission" date="2020-07" db="EMBL/GenBank/DDBJ databases">
        <title>Chryseobacterium sp.cx-624.</title>
        <authorList>
            <person name="Yang C."/>
        </authorList>
    </citation>
    <scope>NUCLEOTIDE SEQUENCE [LARGE SCALE GENOMIC DNA]</scope>
    <source>
        <strain evidence="8">cx-624</strain>
    </source>
</reference>
<accession>A0A7D7LPJ6</accession>
<dbReference type="EMBL" id="JACEUX010000001">
    <property type="protein sequence ID" value="MBA5246221.1"/>
    <property type="molecule type" value="Genomic_DNA"/>
</dbReference>
<dbReference type="GO" id="GO:0008654">
    <property type="term" value="P:phospholipid biosynthetic process"/>
    <property type="evidence" value="ECO:0007669"/>
    <property type="project" value="InterPro"/>
</dbReference>
<dbReference type="GO" id="GO:0016301">
    <property type="term" value="F:kinase activity"/>
    <property type="evidence" value="ECO:0007669"/>
    <property type="project" value="UniProtKB-KW"/>
</dbReference>
<proteinExistence type="predicted"/>
<dbReference type="Pfam" id="PF00781">
    <property type="entry name" value="DAGK_cat"/>
    <property type="match status" value="1"/>
</dbReference>
<evidence type="ECO:0000313" key="7">
    <source>
        <dbReference type="EMBL" id="QMS98400.1"/>
    </source>
</evidence>
<reference evidence="7" key="1">
    <citation type="submission" date="2020-07" db="EMBL/GenBank/DDBJ databases">
        <title>Chryseobacterium sp. CX-624.</title>
        <authorList>
            <person name="Yang C."/>
        </authorList>
    </citation>
    <scope>NUCLEOTIDE SEQUENCE</scope>
    <source>
        <strain evidence="7">CX-624</strain>
    </source>
</reference>
<dbReference type="InterPro" id="IPR045540">
    <property type="entry name" value="YegS/DAGK_C"/>
</dbReference>
<dbReference type="RefSeq" id="WP_181886313.1">
    <property type="nucleotide sequence ID" value="NZ_CP059472.1"/>
</dbReference>
<evidence type="ECO:0000313" key="9">
    <source>
        <dbReference type="Proteomes" id="UP000539710"/>
    </source>
</evidence>
<evidence type="ECO:0000256" key="2">
    <source>
        <dbReference type="ARBA" id="ARBA00022741"/>
    </source>
</evidence>
<dbReference type="InterPro" id="IPR005218">
    <property type="entry name" value="Diacylglycerol/lipid_kinase"/>
</dbReference>
<evidence type="ECO:0000256" key="3">
    <source>
        <dbReference type="ARBA" id="ARBA00022777"/>
    </source>
</evidence>
<keyword evidence="4" id="KW-0067">ATP-binding</keyword>
<dbReference type="Gene3D" id="3.40.50.10330">
    <property type="entry name" value="Probable inorganic polyphosphate/atp-NAD kinase, domain 1"/>
    <property type="match status" value="1"/>
</dbReference>
<dbReference type="Gene3D" id="2.60.200.40">
    <property type="match status" value="1"/>
</dbReference>
<evidence type="ECO:0000259" key="5">
    <source>
        <dbReference type="PROSITE" id="PS50146"/>
    </source>
</evidence>
<reference evidence="6" key="4">
    <citation type="submission" date="2020-07" db="EMBL/GenBank/DDBJ databases">
        <authorList>
            <person name="Yang C."/>
        </authorList>
    </citation>
    <scope>NUCLEOTIDE SEQUENCE</scope>
    <source>
        <strain evidence="6">Cx-624</strain>
    </source>
</reference>
<evidence type="ECO:0000256" key="4">
    <source>
        <dbReference type="ARBA" id="ARBA00022840"/>
    </source>
</evidence>
<reference evidence="9" key="3">
    <citation type="submission" date="2020-07" db="EMBL/GenBank/DDBJ databases">
        <title>Flavobacterium sp. xlx-214.</title>
        <authorList>
            <person name="Yang C."/>
        </authorList>
    </citation>
    <scope>NUCLEOTIDE SEQUENCE [LARGE SCALE GENOMIC DNA]</scope>
    <source>
        <strain evidence="9">CX-624</strain>
    </source>
</reference>
<protein>
    <submittedName>
        <fullName evidence="7">YegS/Rv2252/BmrU family lipid kinase</fullName>
    </submittedName>
</protein>
<evidence type="ECO:0000256" key="1">
    <source>
        <dbReference type="ARBA" id="ARBA00022679"/>
    </source>
</evidence>
<dbReference type="KEGG" id="cbau:H1R16_11990"/>
<keyword evidence="3 7" id="KW-0418">Kinase</keyword>
<dbReference type="AlphaFoldDB" id="A0A7D7LPJ6"/>
<organism evidence="7 8">
    <name type="scientific">Marnyiella aurantia</name>
    <dbReference type="NCBI Taxonomy" id="2758037"/>
    <lineage>
        <taxon>Bacteria</taxon>
        <taxon>Pseudomonadati</taxon>
        <taxon>Bacteroidota</taxon>
        <taxon>Flavobacteriia</taxon>
        <taxon>Flavobacteriales</taxon>
        <taxon>Weeksellaceae</taxon>
        <taxon>Marnyiella</taxon>
    </lineage>
</organism>
<sequence length="282" mass="31575">MYRFAFIINPNSAKNNADNFLRELRSRVSDPLYHISHSVHSTNDFILEHFEDVDVFVAVGGDGTISSVASALINTKKLLAILPAGSGNGFSREMKFSKDLGSLLTKILNGKFIEVDTFTVNGRFSVNVSGTGFDGAIIQAFEKTSRGFGNYIRTSVAKYRTYEPVNVRFEEKYSKYDGQYLMVNVANTRQFGNNAFIAPQASHSDGLLEIALVKKFPFAHAPLFAYRMFTKKLIPNQYISYLSVPEIRFEADTEVWHLDGEGVNIKSPVHIKILPKSLKILV</sequence>
<dbReference type="GO" id="GO:0005524">
    <property type="term" value="F:ATP binding"/>
    <property type="evidence" value="ECO:0007669"/>
    <property type="project" value="UniProtKB-KW"/>
</dbReference>
<evidence type="ECO:0000313" key="6">
    <source>
        <dbReference type="EMBL" id="MBA5246221.1"/>
    </source>
</evidence>
<dbReference type="Proteomes" id="UP000515349">
    <property type="component" value="Chromosome"/>
</dbReference>
<dbReference type="PANTHER" id="PTHR12358:SF54">
    <property type="entry name" value="SPHINGOSINE KINASE RELATED PROTEIN"/>
    <property type="match status" value="1"/>
</dbReference>
<dbReference type="InterPro" id="IPR001206">
    <property type="entry name" value="Diacylglycerol_kinase_cat_dom"/>
</dbReference>
<gene>
    <name evidence="7" type="ORF">H1R16_11990</name>
    <name evidence="6" type="ORF">H2507_03470</name>
</gene>
<keyword evidence="9" id="KW-1185">Reference proteome</keyword>
<dbReference type="InterPro" id="IPR050187">
    <property type="entry name" value="Lipid_Phosphate_FormReg"/>
</dbReference>
<feature type="domain" description="DAGKc" evidence="5">
    <location>
        <begin position="1"/>
        <end position="124"/>
    </location>
</feature>
<dbReference type="InterPro" id="IPR017438">
    <property type="entry name" value="ATP-NAD_kinase_N"/>
</dbReference>
<dbReference type="SMART" id="SM00046">
    <property type="entry name" value="DAGKc"/>
    <property type="match status" value="1"/>
</dbReference>
<dbReference type="Pfam" id="PF19279">
    <property type="entry name" value="YegS_C"/>
    <property type="match status" value="1"/>
</dbReference>
<evidence type="ECO:0000313" key="8">
    <source>
        <dbReference type="Proteomes" id="UP000515349"/>
    </source>
</evidence>
<dbReference type="PROSITE" id="PS50146">
    <property type="entry name" value="DAGK"/>
    <property type="match status" value="1"/>
</dbReference>